<organism evidence="7 8">
    <name type="scientific">Candidatus Magasanikbacteria bacterium GW2011_GWA2_56_11</name>
    <dbReference type="NCBI Taxonomy" id="1619044"/>
    <lineage>
        <taxon>Bacteria</taxon>
        <taxon>Candidatus Magasanikiibacteriota</taxon>
    </lineage>
</organism>
<dbReference type="GO" id="GO:0046872">
    <property type="term" value="F:metal ion binding"/>
    <property type="evidence" value="ECO:0007669"/>
    <property type="project" value="UniProtKB-KW"/>
</dbReference>
<sequence length="370" mass="40207">MDTDKRESYNGFRERGGRRYQSFALELVPGSRCQLRCLSCYKLGAAGSRLGDMPSSFVRRVLSEAETCGFAEAVFIGGEPTLHPALPELARYARERGLTPIICTNGLRLSNPGYVDALAHPGTVLVVHAPLPDSAIQDRFAGVPGYADKLRRAYANIRGRDGIRIIAEIVVVEEFLAYIPDVYRWCLDNGITPFIELNRRNDARMSYGNACSPEEIERLFSELAGLDPHPPASLVPPAYGQPCTMSITGVHVKNLGGGDYGGVYSCCAQGVRHGDLTRETLAEVLSSPTFSVFRHQDSWIHGPCRTCPDYSVCRGGCRGEAYLTFGCPRASSPVCWRLPADVRSDPAVMAPKSCAGCPLLGNPACTPRCA</sequence>
<dbReference type="EMBL" id="LCRX01000016">
    <property type="protein sequence ID" value="KKW41548.1"/>
    <property type="molecule type" value="Genomic_DNA"/>
</dbReference>
<dbReference type="NCBIfam" id="TIGR04085">
    <property type="entry name" value="rSAM_more_4Fe4S"/>
    <property type="match status" value="1"/>
</dbReference>
<dbReference type="PANTHER" id="PTHR11228">
    <property type="entry name" value="RADICAL SAM DOMAIN PROTEIN"/>
    <property type="match status" value="1"/>
</dbReference>
<reference evidence="7 8" key="1">
    <citation type="journal article" date="2015" name="Nature">
        <title>rRNA introns, odd ribosomes, and small enigmatic genomes across a large radiation of phyla.</title>
        <authorList>
            <person name="Brown C.T."/>
            <person name="Hug L.A."/>
            <person name="Thomas B.C."/>
            <person name="Sharon I."/>
            <person name="Castelle C.J."/>
            <person name="Singh A."/>
            <person name="Wilkins M.J."/>
            <person name="Williams K.H."/>
            <person name="Banfield J.F."/>
        </authorList>
    </citation>
    <scope>NUCLEOTIDE SEQUENCE [LARGE SCALE GENOMIC DNA]</scope>
</reference>
<evidence type="ECO:0000313" key="7">
    <source>
        <dbReference type="EMBL" id="KKW41548.1"/>
    </source>
</evidence>
<feature type="domain" description="4Fe4S-binding SPASM" evidence="6">
    <location>
        <begin position="261"/>
        <end position="308"/>
    </location>
</feature>
<evidence type="ECO:0000256" key="1">
    <source>
        <dbReference type="ARBA" id="ARBA00022691"/>
    </source>
</evidence>
<dbReference type="Pfam" id="PF13186">
    <property type="entry name" value="SPASM"/>
    <property type="match status" value="1"/>
</dbReference>
<dbReference type="SUPFAM" id="SSF102114">
    <property type="entry name" value="Radical SAM enzymes"/>
    <property type="match status" value="1"/>
</dbReference>
<dbReference type="GO" id="GO:0051536">
    <property type="term" value="F:iron-sulfur cluster binding"/>
    <property type="evidence" value="ECO:0007669"/>
    <property type="project" value="UniProtKB-KW"/>
</dbReference>
<dbReference type="PANTHER" id="PTHR11228:SF7">
    <property type="entry name" value="PQQA PEPTIDE CYCLASE"/>
    <property type="match status" value="1"/>
</dbReference>
<dbReference type="Proteomes" id="UP000033870">
    <property type="component" value="Unassembled WGS sequence"/>
</dbReference>
<dbReference type="Gene3D" id="3.20.20.70">
    <property type="entry name" value="Aldolase class I"/>
    <property type="match status" value="1"/>
</dbReference>
<dbReference type="InterPro" id="IPR058240">
    <property type="entry name" value="rSAM_sf"/>
</dbReference>
<dbReference type="GO" id="GO:0003824">
    <property type="term" value="F:catalytic activity"/>
    <property type="evidence" value="ECO:0007669"/>
    <property type="project" value="InterPro"/>
</dbReference>
<proteinExistence type="predicted"/>
<dbReference type="STRING" id="1619044.UY92_C0016G0003"/>
<feature type="domain" description="Radical SAM core" evidence="5">
    <location>
        <begin position="28"/>
        <end position="173"/>
    </location>
</feature>
<accession>A0A0G1YDG9</accession>
<keyword evidence="1" id="KW-0949">S-adenosyl-L-methionine</keyword>
<dbReference type="InterPro" id="IPR013785">
    <property type="entry name" value="Aldolase_TIM"/>
</dbReference>
<dbReference type="PATRIC" id="fig|1619044.3.peg.1182"/>
<dbReference type="Pfam" id="PF04055">
    <property type="entry name" value="Radical_SAM"/>
    <property type="match status" value="1"/>
</dbReference>
<dbReference type="SFLD" id="SFLDG01067">
    <property type="entry name" value="SPASM/twitch_domain_containing"/>
    <property type="match status" value="1"/>
</dbReference>
<comment type="caution">
    <text evidence="7">The sequence shown here is derived from an EMBL/GenBank/DDBJ whole genome shotgun (WGS) entry which is preliminary data.</text>
</comment>
<protein>
    <submittedName>
        <fullName evidence="7">Radical SAM domain protein</fullName>
    </submittedName>
</protein>
<dbReference type="SFLD" id="SFLDS00029">
    <property type="entry name" value="Radical_SAM"/>
    <property type="match status" value="1"/>
</dbReference>
<evidence type="ECO:0000256" key="2">
    <source>
        <dbReference type="ARBA" id="ARBA00022723"/>
    </source>
</evidence>
<evidence type="ECO:0000256" key="3">
    <source>
        <dbReference type="ARBA" id="ARBA00023004"/>
    </source>
</evidence>
<evidence type="ECO:0000313" key="8">
    <source>
        <dbReference type="Proteomes" id="UP000033870"/>
    </source>
</evidence>
<gene>
    <name evidence="7" type="ORF">UY92_C0016G0003</name>
</gene>
<dbReference type="CDD" id="cd01335">
    <property type="entry name" value="Radical_SAM"/>
    <property type="match status" value="1"/>
</dbReference>
<keyword evidence="4" id="KW-0411">Iron-sulfur</keyword>
<name>A0A0G1YDG9_9BACT</name>
<evidence type="ECO:0000259" key="5">
    <source>
        <dbReference type="Pfam" id="PF04055"/>
    </source>
</evidence>
<dbReference type="AlphaFoldDB" id="A0A0G1YDG9"/>
<evidence type="ECO:0000256" key="4">
    <source>
        <dbReference type="ARBA" id="ARBA00023014"/>
    </source>
</evidence>
<evidence type="ECO:0000259" key="6">
    <source>
        <dbReference type="Pfam" id="PF13186"/>
    </source>
</evidence>
<dbReference type="InterPro" id="IPR023885">
    <property type="entry name" value="4Fe4S-binding_SPASM_dom"/>
</dbReference>
<keyword evidence="3" id="KW-0408">Iron</keyword>
<keyword evidence="2" id="KW-0479">Metal-binding</keyword>
<dbReference type="InterPro" id="IPR050377">
    <property type="entry name" value="Radical_SAM_PqqE_MftC-like"/>
</dbReference>
<dbReference type="InterPro" id="IPR007197">
    <property type="entry name" value="rSAM"/>
</dbReference>